<dbReference type="Pfam" id="PF24661">
    <property type="entry name" value="DUF7649"/>
    <property type="match status" value="1"/>
</dbReference>
<reference evidence="5 6" key="1">
    <citation type="submission" date="2017-05" db="EMBL/GenBank/DDBJ databases">
        <title>The Genome Sequence of Enterococcus mundtii 6B1_DIV0119.</title>
        <authorList>
            <consortium name="The Broad Institute Genomics Platform"/>
            <consortium name="The Broad Institute Genomic Center for Infectious Diseases"/>
            <person name="Earl A."/>
            <person name="Manson A."/>
            <person name="Schwartman J."/>
            <person name="Gilmore M."/>
            <person name="Abouelleil A."/>
            <person name="Cao P."/>
            <person name="Chapman S."/>
            <person name="Cusick C."/>
            <person name="Shea T."/>
            <person name="Young S."/>
            <person name="Neafsey D."/>
            <person name="Nusbaum C."/>
            <person name="Birren B."/>
        </authorList>
    </citation>
    <scope>NUCLEOTIDE SEQUENCE [LARGE SCALE GENOMIC DNA]</scope>
    <source>
        <strain evidence="5 6">6B1_DIV0119</strain>
    </source>
</reference>
<dbReference type="GeneID" id="60998765"/>
<comment type="caution">
    <text evidence="5">The sequence shown here is derived from an EMBL/GenBank/DDBJ whole genome shotgun (WGS) entry which is preliminary data.</text>
</comment>
<gene>
    <name evidence="5" type="ORF">A5802_000432</name>
    <name evidence="4" type="ORF">EMU01_06660</name>
</gene>
<dbReference type="PIRSF" id="PIRSF031509">
    <property type="entry name" value="Cell_wall_LiaF/YvqF"/>
    <property type="match status" value="1"/>
</dbReference>
<feature type="transmembrane region" description="Helical" evidence="1">
    <location>
        <begin position="29"/>
        <end position="44"/>
    </location>
</feature>
<reference evidence="4 7" key="2">
    <citation type="submission" date="2019-07" db="EMBL/GenBank/DDBJ databases">
        <title>Whole genome shotgun sequence of Enterococcus mundtii NBRC 100490.</title>
        <authorList>
            <person name="Hosoyama A."/>
            <person name="Uohara A."/>
            <person name="Ohji S."/>
            <person name="Ichikawa N."/>
        </authorList>
    </citation>
    <scope>NUCLEOTIDE SEQUENCE [LARGE SCALE GENOMIC DNA]</scope>
    <source>
        <strain evidence="4 7">NBRC 100490</strain>
    </source>
</reference>
<dbReference type="RefSeq" id="WP_019723159.1">
    <property type="nucleotide sequence ID" value="NZ_BJWA01000003.1"/>
</dbReference>
<sequence>MNSSWRFFIVVEALLLIFAVWQIVNNVELLLLVLFGIFNIYLALRKSPRSGFQNFQFVLGGLVIFFSLINSPALWVMAVFAVLFIGLKGVEISGIDLTKNAFWRKKQIIMVQTEQVKSHNNERKKQQLFGNQRIGNDVYEWDDINIALLSGDTIIDLGNTLLPKDDNIVIVRKGIGRTRILVPLGIAISLEHATLVGNVQFEEEQFALKNESIKIYSNDYDENPRRLKIITNTLLGDIEVIRA</sequence>
<evidence type="ECO:0000256" key="1">
    <source>
        <dbReference type="SAM" id="Phobius"/>
    </source>
</evidence>
<dbReference type="InterPro" id="IPR056066">
    <property type="entry name" value="DUF7649"/>
</dbReference>
<keyword evidence="1" id="KW-0812">Transmembrane</keyword>
<protein>
    <submittedName>
        <fullName evidence="4">Membrane protein</fullName>
    </submittedName>
</protein>
<evidence type="ECO:0000259" key="3">
    <source>
        <dbReference type="Pfam" id="PF24661"/>
    </source>
</evidence>
<dbReference type="Proteomes" id="UP000195024">
    <property type="component" value="Unassembled WGS sequence"/>
</dbReference>
<keyword evidence="7" id="KW-1185">Reference proteome</keyword>
<dbReference type="Pfam" id="PF09922">
    <property type="entry name" value="LiaF-like_C"/>
    <property type="match status" value="1"/>
</dbReference>
<dbReference type="Proteomes" id="UP000321175">
    <property type="component" value="Unassembled WGS sequence"/>
</dbReference>
<feature type="transmembrane region" description="Helical" evidence="1">
    <location>
        <begin position="51"/>
        <end position="69"/>
    </location>
</feature>
<organism evidence="5 6">
    <name type="scientific">Enterococcus mundtii</name>
    <dbReference type="NCBI Taxonomy" id="53346"/>
    <lineage>
        <taxon>Bacteria</taxon>
        <taxon>Bacillati</taxon>
        <taxon>Bacillota</taxon>
        <taxon>Bacilli</taxon>
        <taxon>Lactobacillales</taxon>
        <taxon>Enterococcaceae</taxon>
        <taxon>Enterococcus</taxon>
    </lineage>
</organism>
<evidence type="ECO:0000313" key="4">
    <source>
        <dbReference type="EMBL" id="GEL79522.1"/>
    </source>
</evidence>
<keyword evidence="1" id="KW-0472">Membrane</keyword>
<evidence type="ECO:0000313" key="7">
    <source>
        <dbReference type="Proteomes" id="UP000321175"/>
    </source>
</evidence>
<feature type="domain" description="Cell wall-active antibiotics response LiaF-like C-terminal" evidence="2">
    <location>
        <begin position="129"/>
        <end position="240"/>
    </location>
</feature>
<evidence type="ECO:0000259" key="2">
    <source>
        <dbReference type="Pfam" id="PF09922"/>
    </source>
</evidence>
<dbReference type="GO" id="GO:0016020">
    <property type="term" value="C:membrane"/>
    <property type="evidence" value="ECO:0007669"/>
    <property type="project" value="InterPro"/>
</dbReference>
<proteinExistence type="predicted"/>
<dbReference type="InterPro" id="IPR016975">
    <property type="entry name" value="Cell_wall_LiaF"/>
</dbReference>
<name>A0A1L8V4C4_ENTMU</name>
<accession>A0A1L8V4C4</accession>
<feature type="domain" description="DUF7649" evidence="3">
    <location>
        <begin position="2"/>
        <end position="88"/>
    </location>
</feature>
<dbReference type="InterPro" id="IPR024425">
    <property type="entry name" value="LiaF-like_C"/>
</dbReference>
<dbReference type="EMBL" id="BJWA01000003">
    <property type="protein sequence ID" value="GEL79522.1"/>
    <property type="molecule type" value="Genomic_DNA"/>
</dbReference>
<dbReference type="EMBL" id="NGMS01000001">
    <property type="protein sequence ID" value="OTP26715.1"/>
    <property type="molecule type" value="Genomic_DNA"/>
</dbReference>
<dbReference type="AlphaFoldDB" id="A0A1L8V4C4"/>
<feature type="transmembrane region" description="Helical" evidence="1">
    <location>
        <begin position="7"/>
        <end position="23"/>
    </location>
</feature>
<dbReference type="InterPro" id="IPR047793">
    <property type="entry name" value="LiaF_C"/>
</dbReference>
<dbReference type="NCBIfam" id="NF040535">
    <property type="entry name" value="LiaF_C_term"/>
    <property type="match status" value="1"/>
</dbReference>
<evidence type="ECO:0000313" key="5">
    <source>
        <dbReference type="EMBL" id="OTP26715.1"/>
    </source>
</evidence>
<evidence type="ECO:0000313" key="6">
    <source>
        <dbReference type="Proteomes" id="UP000195024"/>
    </source>
</evidence>
<keyword evidence="1" id="KW-1133">Transmembrane helix</keyword>